<feature type="compositionally biased region" description="Polar residues" evidence="1">
    <location>
        <begin position="77"/>
        <end position="87"/>
    </location>
</feature>
<feature type="region of interest" description="Disordered" evidence="1">
    <location>
        <begin position="68"/>
        <end position="95"/>
    </location>
</feature>
<evidence type="ECO:0000313" key="2">
    <source>
        <dbReference type="EMBL" id="PNX83853.1"/>
    </source>
</evidence>
<dbReference type="EMBL" id="ASHM01021876">
    <property type="protein sequence ID" value="PNY02838.1"/>
    <property type="molecule type" value="Genomic_DNA"/>
</dbReference>
<organism evidence="4 5">
    <name type="scientific">Trifolium pratense</name>
    <name type="common">Red clover</name>
    <dbReference type="NCBI Taxonomy" id="57577"/>
    <lineage>
        <taxon>Eukaryota</taxon>
        <taxon>Viridiplantae</taxon>
        <taxon>Streptophyta</taxon>
        <taxon>Embryophyta</taxon>
        <taxon>Tracheophyta</taxon>
        <taxon>Spermatophyta</taxon>
        <taxon>Magnoliopsida</taxon>
        <taxon>eudicotyledons</taxon>
        <taxon>Gunneridae</taxon>
        <taxon>Pentapetalae</taxon>
        <taxon>rosids</taxon>
        <taxon>fabids</taxon>
        <taxon>Fabales</taxon>
        <taxon>Fabaceae</taxon>
        <taxon>Papilionoideae</taxon>
        <taxon>50 kb inversion clade</taxon>
        <taxon>NPAAA clade</taxon>
        <taxon>Hologalegina</taxon>
        <taxon>IRL clade</taxon>
        <taxon>Trifolieae</taxon>
        <taxon>Trifolium</taxon>
    </lineage>
</organism>
<sequence length="114" mass="13008">MAFATSPIVQQRVSTSNNIRGVLMQLVPQSIISRLPYTPHCDNKDMLEFSCEPDQNYKKSAEQWRCAPAKKVGYHPTNHSPPKSQHAQRPHSENVDENYPLHHYLIGTVTIQNL</sequence>
<evidence type="ECO:0000256" key="1">
    <source>
        <dbReference type="SAM" id="MobiDB-lite"/>
    </source>
</evidence>
<evidence type="ECO:0000313" key="4">
    <source>
        <dbReference type="EMBL" id="PNY11883.1"/>
    </source>
</evidence>
<proteinExistence type="predicted"/>
<comment type="caution">
    <text evidence="4">The sequence shown here is derived from an EMBL/GenBank/DDBJ whole genome shotgun (WGS) entry which is preliminary data.</text>
</comment>
<name>A0A2K3P9C9_TRIPR</name>
<dbReference type="EMBL" id="ASHM01045051">
    <property type="protein sequence ID" value="PNX83853.1"/>
    <property type="molecule type" value="Genomic_DNA"/>
</dbReference>
<evidence type="ECO:0000313" key="5">
    <source>
        <dbReference type="Proteomes" id="UP000236291"/>
    </source>
</evidence>
<dbReference type="Proteomes" id="UP000236291">
    <property type="component" value="Unassembled WGS sequence"/>
</dbReference>
<gene>
    <name evidence="4" type="ORF">L195_g008503</name>
    <name evidence="3" type="ORF">L195_g026158</name>
    <name evidence="2" type="ORF">L195_g039902</name>
</gene>
<reference evidence="4 5" key="1">
    <citation type="journal article" date="2014" name="Am. J. Bot.">
        <title>Genome assembly and annotation for red clover (Trifolium pratense; Fabaceae).</title>
        <authorList>
            <person name="Istvanek J."/>
            <person name="Jaros M."/>
            <person name="Krenek A."/>
            <person name="Repkova J."/>
        </authorList>
    </citation>
    <scope>NUCLEOTIDE SEQUENCE [LARGE SCALE GENOMIC DNA]</scope>
    <source>
        <strain evidence="5">cv. Tatra</strain>
        <tissue evidence="4">Young leaves</tissue>
    </source>
</reference>
<protein>
    <submittedName>
        <fullName evidence="4">Uncharacterized protein</fullName>
    </submittedName>
</protein>
<dbReference type="AlphaFoldDB" id="A0A2K3P9C9"/>
<accession>A0A2K3P9C9</accession>
<reference evidence="4 5" key="2">
    <citation type="journal article" date="2017" name="Front. Plant Sci.">
        <title>Gene Classification and Mining of Molecular Markers Useful in Red Clover (Trifolium pratense) Breeding.</title>
        <authorList>
            <person name="Istvanek J."/>
            <person name="Dluhosova J."/>
            <person name="Dluhos P."/>
            <person name="Patkova L."/>
            <person name="Nedelnik J."/>
            <person name="Repkova J."/>
        </authorList>
    </citation>
    <scope>NUCLEOTIDE SEQUENCE [LARGE SCALE GENOMIC DNA]</scope>
    <source>
        <strain evidence="5">cv. Tatra</strain>
        <tissue evidence="4">Young leaves</tissue>
    </source>
</reference>
<evidence type="ECO:0000313" key="3">
    <source>
        <dbReference type="EMBL" id="PNY02838.1"/>
    </source>
</evidence>
<dbReference type="EMBL" id="ASHM01004868">
    <property type="protein sequence ID" value="PNY11883.1"/>
    <property type="molecule type" value="Genomic_DNA"/>
</dbReference>